<sequence>MASRSKEAVAGGAGKVGDAASSSVSAASATTTAASTASAAAVSVSAAESLATASASASMASATSAPSSKSKSTNKSRGKPIVEVSDAGAPTQLSTAPTEKPTTLGPGPKAADAASSSTVIGDAAPTSAFALESAAAAGTTAGSDAPTSRRNGNESPRAGTNGPARASKTRCALCGTGGQEAELMTCRCCECVFHARCANLPQVPEDGEFFCRWLCYSTYRKRQTDVIASRPADDFEKLARRVQSALTDAQQRQGSDAGAPRERKRTLPVGGAPHGVNQGRSRSPSPFIGDRMGNGHPTDRDLDRMRRPMSAGATRSLSPLDGQPVRTDEDSVSPVHRNGRAARMSPPAERDPRYGPIDVDDVRAKRPSVYPGQAIAPKRTIPWLNPSAFPPELCERFNCKPDNANGVFRIDLTPVFADKTMHLYQSEIDFFFRCFECADVSLVVKGMTSELNQYIWAWPFILESCGSDTHFTFDHFQFRQKPGGHPELDFVGTLRLSMATYNAYLERYLSGGSGKDVVVLEDYITKKPLTLVASENIIALNDLSIAKHCSQLYNDLIKSFQWDMFAGGIHCLLQYLPEASRQDRFSSPHLHFSFPGARGSLRDPGNGTTDQAYQVLVGSLELVIFERLDHKDRDTFHRALLRAGYDPATKAMLLDSHLRCLRDAGFSWSTVLLSDGEFVHVNKGRIHFWRVVESDGVRGPAMSPCVFLSWEWVYQGVSQRGISTECWFAMKSASLCPGGWAFDPRRAIVEAAKCGVAIVRTGEFLISLSGPGAPPALLQLAFTASPSSIERDVIAQRQEQMVLFLESILPCLEAIVEEEYQLGMDKDDSEDFRKIFDDEVMWKVVDTSLARSRPNELSEYECGVCGIELTNVYKQCLGCTVHSRRSRPNMAYSVFRLCLRCHRQPEQHLFKPRSLHRFYEKLCSSEGHTGLLPATRRYQSERSYFKCRCAPYVRCAYCGGCESCCCLCHTLFQTRFRFSSPEHLDTLRADVVDVIKWHKQHHR</sequence>
<feature type="compositionally biased region" description="Low complexity" evidence="1">
    <location>
        <begin position="16"/>
        <end position="30"/>
    </location>
</feature>
<keyword evidence="3" id="KW-1185">Reference proteome</keyword>
<feature type="region of interest" description="Disordered" evidence="1">
    <location>
        <begin position="243"/>
        <end position="356"/>
    </location>
</feature>
<protein>
    <recommendedName>
        <fullName evidence="4">Zinc finger PHD-type domain-containing protein</fullName>
    </recommendedName>
</protein>
<evidence type="ECO:0000313" key="3">
    <source>
        <dbReference type="Proteomes" id="UP001209570"/>
    </source>
</evidence>
<feature type="region of interest" description="Disordered" evidence="1">
    <location>
        <begin position="53"/>
        <end position="118"/>
    </location>
</feature>
<feature type="region of interest" description="Disordered" evidence="1">
    <location>
        <begin position="138"/>
        <end position="167"/>
    </location>
</feature>
<feature type="compositionally biased region" description="Low complexity" evidence="1">
    <location>
        <begin position="138"/>
        <end position="148"/>
    </location>
</feature>
<feature type="compositionally biased region" description="Polar residues" evidence="1">
    <location>
        <begin position="244"/>
        <end position="254"/>
    </location>
</feature>
<feature type="compositionally biased region" description="Low complexity" evidence="1">
    <location>
        <begin position="53"/>
        <end position="71"/>
    </location>
</feature>
<feature type="compositionally biased region" description="Basic and acidic residues" evidence="1">
    <location>
        <begin position="297"/>
        <end position="306"/>
    </location>
</feature>
<feature type="compositionally biased region" description="Polar residues" evidence="1">
    <location>
        <begin position="91"/>
        <end position="101"/>
    </location>
</feature>
<evidence type="ECO:0000313" key="2">
    <source>
        <dbReference type="EMBL" id="KAJ0402259.1"/>
    </source>
</evidence>
<name>A0AAD5LLN2_PYTIN</name>
<feature type="region of interest" description="Disordered" evidence="1">
    <location>
        <begin position="1"/>
        <end position="30"/>
    </location>
</feature>
<dbReference type="Proteomes" id="UP001209570">
    <property type="component" value="Unassembled WGS sequence"/>
</dbReference>
<dbReference type="SUPFAM" id="SSF57903">
    <property type="entry name" value="FYVE/PHD zinc finger"/>
    <property type="match status" value="1"/>
</dbReference>
<dbReference type="AlphaFoldDB" id="A0AAD5LLN2"/>
<dbReference type="Gene3D" id="3.30.40.10">
    <property type="entry name" value="Zinc/RING finger domain, C3HC4 (zinc finger)"/>
    <property type="match status" value="1"/>
</dbReference>
<dbReference type="InterPro" id="IPR011011">
    <property type="entry name" value="Znf_FYVE_PHD"/>
</dbReference>
<reference evidence="2" key="1">
    <citation type="submission" date="2021-12" db="EMBL/GenBank/DDBJ databases">
        <title>Prjna785345.</title>
        <authorList>
            <person name="Rujirawat T."/>
            <person name="Krajaejun T."/>
        </authorList>
    </citation>
    <scope>NUCLEOTIDE SEQUENCE</scope>
    <source>
        <strain evidence="2">Pi057C3</strain>
    </source>
</reference>
<comment type="caution">
    <text evidence="2">The sequence shown here is derived from an EMBL/GenBank/DDBJ whole genome shotgun (WGS) entry which is preliminary data.</text>
</comment>
<dbReference type="EMBL" id="JAKCXM010000107">
    <property type="protein sequence ID" value="KAJ0402259.1"/>
    <property type="molecule type" value="Genomic_DNA"/>
</dbReference>
<organism evidence="2 3">
    <name type="scientific">Pythium insidiosum</name>
    <name type="common">Pythiosis disease agent</name>
    <dbReference type="NCBI Taxonomy" id="114742"/>
    <lineage>
        <taxon>Eukaryota</taxon>
        <taxon>Sar</taxon>
        <taxon>Stramenopiles</taxon>
        <taxon>Oomycota</taxon>
        <taxon>Peronosporomycetes</taxon>
        <taxon>Pythiales</taxon>
        <taxon>Pythiaceae</taxon>
        <taxon>Pythium</taxon>
    </lineage>
</organism>
<evidence type="ECO:0000256" key="1">
    <source>
        <dbReference type="SAM" id="MobiDB-lite"/>
    </source>
</evidence>
<gene>
    <name evidence="2" type="ORF">P43SY_008251</name>
</gene>
<dbReference type="InterPro" id="IPR013083">
    <property type="entry name" value="Znf_RING/FYVE/PHD"/>
</dbReference>
<accession>A0AAD5LLN2</accession>
<proteinExistence type="predicted"/>
<evidence type="ECO:0008006" key="4">
    <source>
        <dbReference type="Google" id="ProtNLM"/>
    </source>
</evidence>